<feature type="region of interest" description="Disordered" evidence="1">
    <location>
        <begin position="136"/>
        <end position="170"/>
    </location>
</feature>
<dbReference type="VEuPathDB" id="VectorBase:ISCI016125"/>
<protein>
    <submittedName>
        <fullName evidence="2 3">Uncharacterized protein</fullName>
    </submittedName>
</protein>
<dbReference type="VEuPathDB" id="VectorBase:ISCP_038647"/>
<organism>
    <name type="scientific">Ixodes scapularis</name>
    <name type="common">Black-legged tick</name>
    <name type="synonym">Deer tick</name>
    <dbReference type="NCBI Taxonomy" id="6945"/>
    <lineage>
        <taxon>Eukaryota</taxon>
        <taxon>Metazoa</taxon>
        <taxon>Ecdysozoa</taxon>
        <taxon>Arthropoda</taxon>
        <taxon>Chelicerata</taxon>
        <taxon>Arachnida</taxon>
        <taxon>Acari</taxon>
        <taxon>Parasitiformes</taxon>
        <taxon>Ixodida</taxon>
        <taxon>Ixodoidea</taxon>
        <taxon>Ixodidae</taxon>
        <taxon>Ixodinae</taxon>
        <taxon>Ixodes</taxon>
    </lineage>
</organism>
<feature type="region of interest" description="Disordered" evidence="1">
    <location>
        <begin position="572"/>
        <end position="591"/>
    </location>
</feature>
<evidence type="ECO:0000313" key="4">
    <source>
        <dbReference type="Proteomes" id="UP000001555"/>
    </source>
</evidence>
<feature type="compositionally biased region" description="Polar residues" evidence="1">
    <location>
        <begin position="651"/>
        <end position="668"/>
    </location>
</feature>
<evidence type="ECO:0000313" key="2">
    <source>
        <dbReference type="EMBL" id="EEC00429.1"/>
    </source>
</evidence>
<feature type="compositionally biased region" description="Polar residues" evidence="1">
    <location>
        <begin position="136"/>
        <end position="152"/>
    </location>
</feature>
<dbReference type="Proteomes" id="UP000001555">
    <property type="component" value="Unassembled WGS sequence"/>
</dbReference>
<gene>
    <name evidence="2" type="ORF">IscW_ISCW016125</name>
</gene>
<name>B7P1F7_IXOSC</name>
<dbReference type="OrthoDB" id="6503229at2759"/>
<dbReference type="EMBL" id="DS616627">
    <property type="protein sequence ID" value="EEC00429.1"/>
    <property type="molecule type" value="Genomic_DNA"/>
</dbReference>
<evidence type="ECO:0000313" key="3">
    <source>
        <dbReference type="EnsemblMetazoa" id="ISCW016125-PA"/>
    </source>
</evidence>
<feature type="region of interest" description="Disordered" evidence="1">
    <location>
        <begin position="599"/>
        <end position="668"/>
    </location>
</feature>
<feature type="non-terminal residue" evidence="2">
    <location>
        <position position="1"/>
    </location>
</feature>
<dbReference type="EnsemblMetazoa" id="ISCW016125-RA">
    <property type="protein sequence ID" value="ISCW016125-PA"/>
    <property type="gene ID" value="ISCW016125"/>
</dbReference>
<feature type="region of interest" description="Disordered" evidence="1">
    <location>
        <begin position="66"/>
        <end position="87"/>
    </location>
</feature>
<evidence type="ECO:0000256" key="1">
    <source>
        <dbReference type="SAM" id="MobiDB-lite"/>
    </source>
</evidence>
<feature type="compositionally biased region" description="Low complexity" evidence="1">
    <location>
        <begin position="66"/>
        <end position="80"/>
    </location>
</feature>
<dbReference type="VEuPathDB" id="VectorBase:ISCW016125"/>
<feature type="compositionally biased region" description="Basic residues" evidence="1">
    <location>
        <begin position="575"/>
        <end position="591"/>
    </location>
</feature>
<dbReference type="EMBL" id="ABJB010953930">
    <property type="status" value="NOT_ANNOTATED_CDS"/>
    <property type="molecule type" value="Genomic_DNA"/>
</dbReference>
<accession>B7P1F7</accession>
<dbReference type="InParanoid" id="B7P1F7"/>
<keyword evidence="4" id="KW-1185">Reference proteome</keyword>
<dbReference type="PaxDb" id="6945-B7P1F7"/>
<sequence length="807" mass="87240">SMPNLVRRFIGRRRLPVYSSSSEPSSSPSITSTWARSSSFMEAVSPEAVSTESSASNTNLPEIQISAKSSAMSSQSQSRQATKEEVSSIVPVISLVPKKGVSTSLPLLSGNHLAVEEIVGTQSANLSSPKIERLTSSPLRPASSSTNPSTVKPQVVGHNRTGIDSGMPGNVTAATKQNKITFDTKSLSLDFSDDSEQKNQMNVGRREINVSVRDESCKTSVLGDLKSENNCSTAFSSASSEAVLIRNDTLSGKGARSSDFEFVGFNVTTVALVRRSNDISKGASVTVSLNGAALKSRDVSPRGTVFTMGAAPTNGTLFIGSARGKAVLKGASANYIESTNLTESINYTVFSNGMLSTSESAAKRDDVSINGTPLTSGVVSSNGTLLMGDVLSTQNRDLNRGLARSNVTVPSKYVVPTNGTVHKVDVMLANDTMLKGDLAASPKSGTDLTYSTAYYEGIEKTVSPVSSEDSNATQGLTENIAYRSIVSQSGRSSLIQSVVGSTPTVRGHAIYNGSHNYSAEETTLANSFNVNDKLNYRASFMSQTSSLPSKAGTSSTAMATTIISVEKHIAERRGQTTRRRKYRRRYRKRTARMRTMKTASTNGGHNEYEKQTHVAARRLTRKSSRRKQNKRTASSSRRLLETTRRTMSKAVASSNRTESSTVTKNGTKNKIPFSEADITYQPKIKAVEITHRHNSREITGLVSSIDTTPFKEPRTVIPGDAYLFEDFPVKYQKLVTKAMSFVNSDKNIQAMSEPVVEVDHEVFRFDMGLFLTSLMSDITVLDSDTEFVEAAPNLLQHVQNLTASFNK</sequence>
<proteinExistence type="predicted"/>
<reference evidence="2 4" key="1">
    <citation type="submission" date="2008-03" db="EMBL/GenBank/DDBJ databases">
        <title>Annotation of Ixodes scapularis.</title>
        <authorList>
            <consortium name="Ixodes scapularis Genome Project Consortium"/>
            <person name="Caler E."/>
            <person name="Hannick L.I."/>
            <person name="Bidwell S."/>
            <person name="Joardar V."/>
            <person name="Thiagarajan M."/>
            <person name="Amedeo P."/>
            <person name="Galinsky K.J."/>
            <person name="Schobel S."/>
            <person name="Inman J."/>
            <person name="Hostetler J."/>
            <person name="Miller J."/>
            <person name="Hammond M."/>
            <person name="Megy K."/>
            <person name="Lawson D."/>
            <person name="Kodira C."/>
            <person name="Sutton G."/>
            <person name="Meyer J."/>
            <person name="Hill C.A."/>
            <person name="Birren B."/>
            <person name="Nene V."/>
            <person name="Collins F."/>
            <person name="Alarcon-Chaidez F."/>
            <person name="Wikel S."/>
            <person name="Strausberg R."/>
        </authorList>
    </citation>
    <scope>NUCLEOTIDE SEQUENCE [LARGE SCALE GENOMIC DNA]</scope>
    <source>
        <strain evidence="4">Wikel</strain>
        <strain evidence="2">Wikel colony</strain>
    </source>
</reference>
<reference evidence="3" key="2">
    <citation type="submission" date="2020-05" db="UniProtKB">
        <authorList>
            <consortium name="EnsemblMetazoa"/>
        </authorList>
    </citation>
    <scope>IDENTIFICATION</scope>
    <source>
        <strain evidence="3">wikel</strain>
    </source>
</reference>
<dbReference type="AlphaFoldDB" id="B7P1F7"/>
<feature type="compositionally biased region" description="Basic residues" evidence="1">
    <location>
        <begin position="615"/>
        <end position="630"/>
    </location>
</feature>
<dbReference type="HOGENOM" id="CLU_349387_0_0_1"/>